<dbReference type="SMART" id="SM00091">
    <property type="entry name" value="PAS"/>
    <property type="match status" value="2"/>
</dbReference>
<dbReference type="SUPFAM" id="SSF141868">
    <property type="entry name" value="EAL domain-like"/>
    <property type="match status" value="1"/>
</dbReference>
<dbReference type="CDD" id="cd00130">
    <property type="entry name" value="PAS"/>
    <property type="match status" value="2"/>
</dbReference>
<evidence type="ECO:0000313" key="5">
    <source>
        <dbReference type="EMBL" id="SMC32664.1"/>
    </source>
</evidence>
<dbReference type="Gene3D" id="3.30.70.270">
    <property type="match status" value="1"/>
</dbReference>
<dbReference type="PANTHER" id="PTHR44757:SF2">
    <property type="entry name" value="BIOFILM ARCHITECTURE MAINTENANCE PROTEIN MBAA"/>
    <property type="match status" value="1"/>
</dbReference>
<dbReference type="InterPro" id="IPR043128">
    <property type="entry name" value="Rev_trsase/Diguanyl_cyclase"/>
</dbReference>
<dbReference type="PROSITE" id="PS50112">
    <property type="entry name" value="PAS"/>
    <property type="match status" value="1"/>
</dbReference>
<dbReference type="PROSITE" id="PS50883">
    <property type="entry name" value="EAL"/>
    <property type="match status" value="1"/>
</dbReference>
<dbReference type="SMART" id="SM00267">
    <property type="entry name" value="GGDEF"/>
    <property type="match status" value="1"/>
</dbReference>
<dbReference type="SMART" id="SM00052">
    <property type="entry name" value="EAL"/>
    <property type="match status" value="1"/>
</dbReference>
<dbReference type="AlphaFoldDB" id="A0A1W1Y957"/>
<organism evidence="5 6">
    <name type="scientific">Polynucleobacter kasalickyi</name>
    <dbReference type="NCBI Taxonomy" id="1938817"/>
    <lineage>
        <taxon>Bacteria</taxon>
        <taxon>Pseudomonadati</taxon>
        <taxon>Pseudomonadota</taxon>
        <taxon>Betaproteobacteria</taxon>
        <taxon>Burkholderiales</taxon>
        <taxon>Burkholderiaceae</taxon>
        <taxon>Polynucleobacter</taxon>
    </lineage>
</organism>
<feature type="domain" description="PAC" evidence="2">
    <location>
        <begin position="264"/>
        <end position="318"/>
    </location>
</feature>
<sequence length="757" mass="85740">MSELLQSFPDFKPKTHRLLRRQLSLVAEKDLDVETKWHSLLSLVNEAYLSADRERRLLENALDINANELTTANTKLQLFINNAPAGIAMFDTNMNYLFASRRWLDDRKISSYDVIGNNQYELFPNTPEKWREIHRRCLNGETVSNDEDLIILPDGSEAWLRWEMLPWKNAKGQIGGIIILSENITKRKIAESELHIASVAFQSRDPMLVTNAKGIILKANEAFSLATGYSVEELIGNSTSILRSEEHQDPVFYRNMWEAILSEGRWEGNIWNRRKDGAVYPVWLSISAIRDSKNEINHFLAIYSNIRDPREAERKILELAFYDPLTDLPNRRLLLDRLQQSHLHAIRSGKYGAILMIDLDHFKTINDVYGHDVGDEILIEVAKCMRTALRDSDTAARLGGDEFVVLLTDLGSDLGSAGLAIKVVLDKLITLLSQPKIIHGITHHLTASIGVTTFPNEDKDINALFKQADIALYQAKTSGRNRVSIFNTEMHDKFVERVSLGDRLKSAVNNYEFIIHYQPQVNFDGKLKGAEALLRWQSPDQELIPPLSFIPMAEENGLIIPIGYWALNTVCQQLVAWQKNPQTLELCIAINISALQFRQPDFSNQLKKILLETGANPHLLTLELTESVLLDDLDNVIKIILDLRAIGVRFSIDDFGTGYSSLTYLKRLPLDEIKIDKSFVTDLMNDPGDRAIIRSILSLANSLSLNVTAEGIELPEQRDFLAKEGCSTFQGYLYGRPTAIDEFNLFVEHFSAASNAH</sequence>
<dbReference type="NCBIfam" id="TIGR00229">
    <property type="entry name" value="sensory_box"/>
    <property type="match status" value="2"/>
</dbReference>
<dbReference type="Proteomes" id="UP000192708">
    <property type="component" value="Unassembled WGS sequence"/>
</dbReference>
<dbReference type="Pfam" id="PF00563">
    <property type="entry name" value="EAL"/>
    <property type="match status" value="1"/>
</dbReference>
<evidence type="ECO:0000259" key="3">
    <source>
        <dbReference type="PROSITE" id="PS50883"/>
    </source>
</evidence>
<dbReference type="PROSITE" id="PS50113">
    <property type="entry name" value="PAC"/>
    <property type="match status" value="2"/>
</dbReference>
<dbReference type="InterPro" id="IPR052155">
    <property type="entry name" value="Biofilm_reg_signaling"/>
</dbReference>
<dbReference type="InterPro" id="IPR035965">
    <property type="entry name" value="PAS-like_dom_sf"/>
</dbReference>
<dbReference type="STRING" id="1938817.SAMN06296008_102110"/>
<feature type="domain" description="PAS" evidence="1">
    <location>
        <begin position="192"/>
        <end position="248"/>
    </location>
</feature>
<dbReference type="Pfam" id="PF00989">
    <property type="entry name" value="PAS"/>
    <property type="match status" value="1"/>
</dbReference>
<gene>
    <name evidence="5" type="ORF">SAMN06296008_102110</name>
</gene>
<feature type="domain" description="EAL" evidence="3">
    <location>
        <begin position="497"/>
        <end position="751"/>
    </location>
</feature>
<dbReference type="SMART" id="SM00086">
    <property type="entry name" value="PAC"/>
    <property type="match status" value="2"/>
</dbReference>
<dbReference type="PROSITE" id="PS50887">
    <property type="entry name" value="GGDEF"/>
    <property type="match status" value="1"/>
</dbReference>
<evidence type="ECO:0000259" key="1">
    <source>
        <dbReference type="PROSITE" id="PS50112"/>
    </source>
</evidence>
<accession>A0A1W1Y957</accession>
<dbReference type="InterPro" id="IPR029787">
    <property type="entry name" value="Nucleotide_cyclase"/>
</dbReference>
<feature type="domain" description="PAC" evidence="2">
    <location>
        <begin position="144"/>
        <end position="196"/>
    </location>
</feature>
<dbReference type="RefSeq" id="WP_084282388.1">
    <property type="nucleotide sequence ID" value="NZ_FWXJ01000002.1"/>
</dbReference>
<dbReference type="InterPro" id="IPR000160">
    <property type="entry name" value="GGDEF_dom"/>
</dbReference>
<dbReference type="NCBIfam" id="TIGR00254">
    <property type="entry name" value="GGDEF"/>
    <property type="match status" value="1"/>
</dbReference>
<dbReference type="InterPro" id="IPR000700">
    <property type="entry name" value="PAS-assoc_C"/>
</dbReference>
<dbReference type="Pfam" id="PF08448">
    <property type="entry name" value="PAS_4"/>
    <property type="match status" value="1"/>
</dbReference>
<dbReference type="InterPro" id="IPR013656">
    <property type="entry name" value="PAS_4"/>
</dbReference>
<dbReference type="CDD" id="cd01949">
    <property type="entry name" value="GGDEF"/>
    <property type="match status" value="1"/>
</dbReference>
<dbReference type="InterPro" id="IPR035919">
    <property type="entry name" value="EAL_sf"/>
</dbReference>
<evidence type="ECO:0000313" key="6">
    <source>
        <dbReference type="Proteomes" id="UP000192708"/>
    </source>
</evidence>
<dbReference type="InterPro" id="IPR000014">
    <property type="entry name" value="PAS"/>
</dbReference>
<proteinExistence type="predicted"/>
<dbReference type="Gene3D" id="3.30.450.20">
    <property type="entry name" value="PAS domain"/>
    <property type="match status" value="2"/>
</dbReference>
<dbReference type="OrthoDB" id="9813903at2"/>
<dbReference type="InterPro" id="IPR013767">
    <property type="entry name" value="PAS_fold"/>
</dbReference>
<keyword evidence="6" id="KW-1185">Reference proteome</keyword>
<dbReference type="InterPro" id="IPR001610">
    <property type="entry name" value="PAC"/>
</dbReference>
<reference evidence="5 6" key="1">
    <citation type="submission" date="2017-04" db="EMBL/GenBank/DDBJ databases">
        <authorList>
            <person name="Afonso C.L."/>
            <person name="Miller P.J."/>
            <person name="Scott M.A."/>
            <person name="Spackman E."/>
            <person name="Goraichik I."/>
            <person name="Dimitrov K.M."/>
            <person name="Suarez D.L."/>
            <person name="Swayne D.E."/>
        </authorList>
    </citation>
    <scope>NUCLEOTIDE SEQUENCE [LARGE SCALE GENOMIC DNA]</scope>
    <source>
        <strain evidence="5 6">VK13</strain>
    </source>
</reference>
<protein>
    <submittedName>
        <fullName evidence="5">PAS domain S-box-containing protein/diguanylate cyclase (GGDEF) domain-containing protein</fullName>
    </submittedName>
</protein>
<dbReference type="PANTHER" id="PTHR44757">
    <property type="entry name" value="DIGUANYLATE CYCLASE DGCP"/>
    <property type="match status" value="1"/>
</dbReference>
<dbReference type="GO" id="GO:0003824">
    <property type="term" value="F:catalytic activity"/>
    <property type="evidence" value="ECO:0007669"/>
    <property type="project" value="UniProtKB-ARBA"/>
</dbReference>
<dbReference type="EMBL" id="FWXJ01000002">
    <property type="protein sequence ID" value="SMC32664.1"/>
    <property type="molecule type" value="Genomic_DNA"/>
</dbReference>
<dbReference type="SUPFAM" id="SSF55073">
    <property type="entry name" value="Nucleotide cyclase"/>
    <property type="match status" value="1"/>
</dbReference>
<name>A0A1W1Y957_9BURK</name>
<dbReference type="Pfam" id="PF00990">
    <property type="entry name" value="GGDEF"/>
    <property type="match status" value="1"/>
</dbReference>
<dbReference type="CDD" id="cd01948">
    <property type="entry name" value="EAL"/>
    <property type="match status" value="1"/>
</dbReference>
<evidence type="ECO:0000259" key="4">
    <source>
        <dbReference type="PROSITE" id="PS50887"/>
    </source>
</evidence>
<dbReference type="FunFam" id="3.30.70.270:FF:000001">
    <property type="entry name" value="Diguanylate cyclase domain protein"/>
    <property type="match status" value="1"/>
</dbReference>
<dbReference type="InterPro" id="IPR001633">
    <property type="entry name" value="EAL_dom"/>
</dbReference>
<dbReference type="Gene3D" id="3.20.20.450">
    <property type="entry name" value="EAL domain"/>
    <property type="match status" value="1"/>
</dbReference>
<dbReference type="SUPFAM" id="SSF55785">
    <property type="entry name" value="PYP-like sensor domain (PAS domain)"/>
    <property type="match status" value="2"/>
</dbReference>
<evidence type="ECO:0000259" key="2">
    <source>
        <dbReference type="PROSITE" id="PS50113"/>
    </source>
</evidence>
<feature type="domain" description="GGDEF" evidence="4">
    <location>
        <begin position="350"/>
        <end position="488"/>
    </location>
</feature>